<evidence type="ECO:0000256" key="5">
    <source>
        <dbReference type="ARBA" id="ARBA00022801"/>
    </source>
</evidence>
<sequence length="708" mass="76716">MPTSSPTRIAQLATGLALCSALGLPAALAQTKPTAANTLTVQVNKPGAPIAKTMYGLFFEDINFAADGGLYPELVKNKSFEIQGQHFIGWNAIRGGAGLQTYTVVSERPISATNNHFARLTARTANPDAGLVNEGFRGMGVKQGAEYTFSVYLRRGPGSVSGLRVALEEQGRPGSGPEAATSGRVLAETQVTGLTDQWKKYTVVLKPSATAARAQLKLTLEGAGTLDIDVVSLFPKDTYNQRENGMRTDLVQLLKDMNPGFLRFPGGCIVEGRTLSERYQWKESIGDLASRVPLINRWNMEFRHRSTPDYYQSFGLGFFEYFQLSEDIGAEPVPILNVGMACQFNSSELAPISSAATGGGSGPSASASTGHNHADDDPSLETFIQDALDLIEFANGPASSTWGAKRVAMGHAAPFNLKFIGIGNEQWGPQYLERYEPFMKAVKAKYPSINIVSSAGPSPDGELFTKATERLRELKAEVIDEHYYAKPEWFRQNVGRYDNYPTTGSKIFAGEYAAQSVAIGSPDNKNSWDCAISEAAFMTGLERNADKVIMASYAPLFAHVDAWQWTPDLIWFDNLKAYGTPNYYVQKMYSTNPGTTMLPVQRGAGAKNGAENLFSSATADDKTGEIIVKLVNYSPEARPVTVSLQGVKKLGKTGKATVLASNDLNAVNSLNQPMNVAPKDESFKISSSNVTYTLAPNSFTVLRIPGKR</sequence>
<dbReference type="EC" id="3.2.1.55" evidence="3"/>
<keyword evidence="6" id="KW-0325">Glycoprotein</keyword>
<dbReference type="Pfam" id="PF06964">
    <property type="entry name" value="Alpha-L-AF_C"/>
    <property type="match status" value="1"/>
</dbReference>
<reference evidence="10 11" key="1">
    <citation type="submission" date="2022-04" db="EMBL/GenBank/DDBJ databases">
        <title>Hymenobacter sp. isolated from the air.</title>
        <authorList>
            <person name="Won M."/>
            <person name="Lee C.-M."/>
            <person name="Woen H.-Y."/>
            <person name="Kwon S.-W."/>
        </authorList>
    </citation>
    <scope>NUCLEOTIDE SEQUENCE [LARGE SCALE GENOMIC DNA]</scope>
    <source>
        <strain evidence="11">5516 S-25</strain>
    </source>
</reference>
<keyword evidence="5" id="KW-0378">Hydrolase</keyword>
<dbReference type="Proteomes" id="UP000829647">
    <property type="component" value="Chromosome"/>
</dbReference>
<dbReference type="SMART" id="SM00813">
    <property type="entry name" value="Alpha-L-AF_C"/>
    <property type="match status" value="1"/>
</dbReference>
<feature type="signal peptide" evidence="8">
    <location>
        <begin position="1"/>
        <end position="29"/>
    </location>
</feature>
<evidence type="ECO:0000256" key="2">
    <source>
        <dbReference type="ARBA" id="ARBA00007186"/>
    </source>
</evidence>
<dbReference type="InterPro" id="IPR010720">
    <property type="entry name" value="Alpha-L-AF_C"/>
</dbReference>
<dbReference type="Gene3D" id="2.60.120.260">
    <property type="entry name" value="Galactose-binding domain-like"/>
    <property type="match status" value="1"/>
</dbReference>
<dbReference type="Gene3D" id="2.60.40.1180">
    <property type="entry name" value="Golgi alpha-mannosidase II"/>
    <property type="match status" value="1"/>
</dbReference>
<protein>
    <recommendedName>
        <fullName evidence="3">non-reducing end alpha-L-arabinofuranosidase</fullName>
        <ecNumber evidence="3">3.2.1.55</ecNumber>
    </recommendedName>
</protein>
<dbReference type="RefSeq" id="WP_247974315.1">
    <property type="nucleotide sequence ID" value="NZ_CP095848.1"/>
</dbReference>
<keyword evidence="11" id="KW-1185">Reference proteome</keyword>
<dbReference type="SUPFAM" id="SSF51445">
    <property type="entry name" value="(Trans)glycosidases"/>
    <property type="match status" value="1"/>
</dbReference>
<dbReference type="PANTHER" id="PTHR31776:SF0">
    <property type="entry name" value="ALPHA-L-ARABINOFURANOSIDASE 1"/>
    <property type="match status" value="1"/>
</dbReference>
<accession>A0ABY4J7D4</accession>
<evidence type="ECO:0000313" key="11">
    <source>
        <dbReference type="Proteomes" id="UP000829647"/>
    </source>
</evidence>
<dbReference type="SUPFAM" id="SSF51011">
    <property type="entry name" value="Glycosyl hydrolase domain"/>
    <property type="match status" value="1"/>
</dbReference>
<evidence type="ECO:0000313" key="10">
    <source>
        <dbReference type="EMBL" id="UPL47717.1"/>
    </source>
</evidence>
<organism evidence="10 11">
    <name type="scientific">Hymenobacter sublimis</name>
    <dbReference type="NCBI Taxonomy" id="2933777"/>
    <lineage>
        <taxon>Bacteria</taxon>
        <taxon>Pseudomonadati</taxon>
        <taxon>Bacteroidota</taxon>
        <taxon>Cytophagia</taxon>
        <taxon>Cytophagales</taxon>
        <taxon>Hymenobacteraceae</taxon>
        <taxon>Hymenobacter</taxon>
    </lineage>
</organism>
<feature type="chain" id="PRO_5046879470" description="non-reducing end alpha-L-arabinofuranosidase" evidence="8">
    <location>
        <begin position="30"/>
        <end position="708"/>
    </location>
</feature>
<comment type="similarity">
    <text evidence="2">Belongs to the glycosyl hydrolase 51 family.</text>
</comment>
<evidence type="ECO:0000256" key="7">
    <source>
        <dbReference type="SAM" id="MobiDB-lite"/>
    </source>
</evidence>
<dbReference type="InterPro" id="IPR017853">
    <property type="entry name" value="GH"/>
</dbReference>
<evidence type="ECO:0000256" key="3">
    <source>
        <dbReference type="ARBA" id="ARBA00012670"/>
    </source>
</evidence>
<name>A0ABY4J7D4_9BACT</name>
<dbReference type="InterPro" id="IPR051563">
    <property type="entry name" value="Glycosyl_Hydrolase_51"/>
</dbReference>
<feature type="domain" description="Alpha-L-arabinofuranosidase C-terminal" evidence="9">
    <location>
        <begin position="510"/>
        <end position="698"/>
    </location>
</feature>
<dbReference type="Gene3D" id="3.20.20.80">
    <property type="entry name" value="Glycosidases"/>
    <property type="match status" value="1"/>
</dbReference>
<dbReference type="Pfam" id="PF22848">
    <property type="entry name" value="ASD1_dom"/>
    <property type="match status" value="1"/>
</dbReference>
<comment type="catalytic activity">
    <reaction evidence="1">
        <text>Hydrolysis of terminal non-reducing alpha-L-arabinofuranoside residues in alpha-L-arabinosides.</text>
        <dbReference type="EC" id="3.2.1.55"/>
    </reaction>
</comment>
<feature type="region of interest" description="Disordered" evidence="7">
    <location>
        <begin position="354"/>
        <end position="378"/>
    </location>
</feature>
<dbReference type="InterPro" id="IPR013780">
    <property type="entry name" value="Glyco_hydro_b"/>
</dbReference>
<evidence type="ECO:0000256" key="8">
    <source>
        <dbReference type="SAM" id="SignalP"/>
    </source>
</evidence>
<evidence type="ECO:0000259" key="9">
    <source>
        <dbReference type="SMART" id="SM00813"/>
    </source>
</evidence>
<keyword evidence="4 8" id="KW-0732">Signal</keyword>
<proteinExistence type="inferred from homology"/>
<evidence type="ECO:0000256" key="4">
    <source>
        <dbReference type="ARBA" id="ARBA00022729"/>
    </source>
</evidence>
<dbReference type="EMBL" id="CP095848">
    <property type="protein sequence ID" value="UPL47717.1"/>
    <property type="molecule type" value="Genomic_DNA"/>
</dbReference>
<dbReference type="PANTHER" id="PTHR31776">
    <property type="entry name" value="ALPHA-L-ARABINOFURANOSIDASE 1"/>
    <property type="match status" value="1"/>
</dbReference>
<gene>
    <name evidence="10" type="ORF">MWH26_10970</name>
</gene>
<evidence type="ECO:0000256" key="1">
    <source>
        <dbReference type="ARBA" id="ARBA00001462"/>
    </source>
</evidence>
<dbReference type="InterPro" id="IPR055235">
    <property type="entry name" value="ASD1_cat"/>
</dbReference>
<evidence type="ECO:0000256" key="6">
    <source>
        <dbReference type="ARBA" id="ARBA00023180"/>
    </source>
</evidence>